<feature type="transmembrane region" description="Helical" evidence="1">
    <location>
        <begin position="215"/>
        <end position="230"/>
    </location>
</feature>
<feature type="transmembrane region" description="Helical" evidence="1">
    <location>
        <begin position="56"/>
        <end position="73"/>
    </location>
</feature>
<protein>
    <submittedName>
        <fullName evidence="3">CPBP family intramembrane metalloprotease</fullName>
    </submittedName>
</protein>
<dbReference type="KEGG" id="mmob:F6R98_09640"/>
<keyword evidence="1" id="KW-0472">Membrane</keyword>
<dbReference type="AlphaFoldDB" id="A0A5Q0BM72"/>
<dbReference type="RefSeq" id="WP_153248838.1">
    <property type="nucleotide sequence ID" value="NZ_CP044205.1"/>
</dbReference>
<keyword evidence="4" id="KW-1185">Reference proteome</keyword>
<keyword evidence="1" id="KW-1133">Transmembrane helix</keyword>
<feature type="transmembrane region" description="Helical" evidence="1">
    <location>
        <begin position="237"/>
        <end position="254"/>
    </location>
</feature>
<keyword evidence="3" id="KW-0482">Metalloprotease</keyword>
<feature type="transmembrane region" description="Helical" evidence="1">
    <location>
        <begin position="132"/>
        <end position="149"/>
    </location>
</feature>
<dbReference type="PANTHER" id="PTHR39430:SF1">
    <property type="entry name" value="PROTEASE"/>
    <property type="match status" value="1"/>
</dbReference>
<dbReference type="Proteomes" id="UP000325755">
    <property type="component" value="Chromosome"/>
</dbReference>
<evidence type="ECO:0000313" key="3">
    <source>
        <dbReference type="EMBL" id="QFY42846.1"/>
    </source>
</evidence>
<reference evidence="3 4" key="1">
    <citation type="submission" date="2019-09" db="EMBL/GenBank/DDBJ databases">
        <title>Ecophysiology of the spiral-shaped methanotroph Methylospira mobilis as revealed by the complete genome sequence.</title>
        <authorList>
            <person name="Oshkin I.Y."/>
            <person name="Dedysh S.N."/>
            <person name="Miroshnikov K."/>
            <person name="Danilova O.V."/>
            <person name="Hakobyan A."/>
            <person name="Liesack W."/>
        </authorList>
    </citation>
    <scope>NUCLEOTIDE SEQUENCE [LARGE SCALE GENOMIC DNA]</scope>
    <source>
        <strain evidence="3 4">Shm1</strain>
    </source>
</reference>
<accession>A0A5Q0BM72</accession>
<dbReference type="GO" id="GO:0080120">
    <property type="term" value="P:CAAX-box protein maturation"/>
    <property type="evidence" value="ECO:0007669"/>
    <property type="project" value="UniProtKB-ARBA"/>
</dbReference>
<name>A0A5Q0BM72_9GAMM</name>
<evidence type="ECO:0000259" key="2">
    <source>
        <dbReference type="Pfam" id="PF02517"/>
    </source>
</evidence>
<dbReference type="PANTHER" id="PTHR39430">
    <property type="entry name" value="MEMBRANE-ASSOCIATED PROTEASE-RELATED"/>
    <property type="match status" value="1"/>
</dbReference>
<dbReference type="Pfam" id="PF02517">
    <property type="entry name" value="Rce1-like"/>
    <property type="match status" value="1"/>
</dbReference>
<feature type="transmembrane region" description="Helical" evidence="1">
    <location>
        <begin position="94"/>
        <end position="112"/>
    </location>
</feature>
<gene>
    <name evidence="3" type="ORF">F6R98_09640</name>
</gene>
<evidence type="ECO:0000313" key="4">
    <source>
        <dbReference type="Proteomes" id="UP000325755"/>
    </source>
</evidence>
<organism evidence="3 4">
    <name type="scientific">Candidatus Methylospira mobilis</name>
    <dbReference type="NCBI Taxonomy" id="1808979"/>
    <lineage>
        <taxon>Bacteria</taxon>
        <taxon>Pseudomonadati</taxon>
        <taxon>Pseudomonadota</taxon>
        <taxon>Gammaproteobacteria</taxon>
        <taxon>Methylococcales</taxon>
        <taxon>Methylococcaceae</taxon>
        <taxon>Candidatus Methylospira</taxon>
    </lineage>
</organism>
<keyword evidence="1" id="KW-0812">Transmembrane</keyword>
<dbReference type="GO" id="GO:0004175">
    <property type="term" value="F:endopeptidase activity"/>
    <property type="evidence" value="ECO:0007669"/>
    <property type="project" value="UniProtKB-ARBA"/>
</dbReference>
<keyword evidence="3" id="KW-0378">Hydrolase</keyword>
<dbReference type="GO" id="GO:0006508">
    <property type="term" value="P:proteolysis"/>
    <property type="evidence" value="ECO:0007669"/>
    <property type="project" value="UniProtKB-KW"/>
</dbReference>
<feature type="domain" description="CAAX prenyl protease 2/Lysostaphin resistance protein A-like" evidence="2">
    <location>
        <begin position="130"/>
        <end position="247"/>
    </location>
</feature>
<dbReference type="OrthoDB" id="7057423at2"/>
<dbReference type="GO" id="GO:0008237">
    <property type="term" value="F:metallopeptidase activity"/>
    <property type="evidence" value="ECO:0007669"/>
    <property type="project" value="UniProtKB-KW"/>
</dbReference>
<sequence length="301" mass="33191">MSALALTGKAARLLFLFSTPFIYFASCLLVAAALAYPLYKLHIIPLDFHGHVSRGAYLLLVLGIYPIGRWLGIGRAELGLSFSASQSLRRLSSGFGWGVLMLGVHTLFLIILDIRHIDPERLGLKTLLDAAWKAALVGLILGIAEELLFRGFLLGALRNKGGWVIAGITSSFYYSGLHFLSTDLRPGAEEAQWFSGFILLDSGLKHLVGTQLDDFMALFVCGLFLSAIRIRQPEQGLAFTIGIHTGWIFVIKIVKSFTTLTVPSPFAWLVSSFDGIIGWFSIVWISLLIAFLLTRTRHPPR</sequence>
<dbReference type="InParanoid" id="A0A5Q0BM72"/>
<dbReference type="InterPro" id="IPR003675">
    <property type="entry name" value="Rce1/LyrA-like_dom"/>
</dbReference>
<keyword evidence="3" id="KW-0645">Protease</keyword>
<proteinExistence type="predicted"/>
<feature type="transmembrane region" description="Helical" evidence="1">
    <location>
        <begin position="161"/>
        <end position="180"/>
    </location>
</feature>
<feature type="transmembrane region" description="Helical" evidence="1">
    <location>
        <begin position="12"/>
        <end position="36"/>
    </location>
</feature>
<feature type="transmembrane region" description="Helical" evidence="1">
    <location>
        <begin position="266"/>
        <end position="293"/>
    </location>
</feature>
<dbReference type="EMBL" id="CP044205">
    <property type="protein sequence ID" value="QFY42846.1"/>
    <property type="molecule type" value="Genomic_DNA"/>
</dbReference>
<evidence type="ECO:0000256" key="1">
    <source>
        <dbReference type="SAM" id="Phobius"/>
    </source>
</evidence>